<dbReference type="AlphaFoldDB" id="A0A4C1WFD5"/>
<gene>
    <name evidence="1" type="ORF">EVAR_42827_1</name>
</gene>
<evidence type="ECO:0000313" key="2">
    <source>
        <dbReference type="Proteomes" id="UP000299102"/>
    </source>
</evidence>
<dbReference type="EMBL" id="BGZK01000559">
    <property type="protein sequence ID" value="GBP50146.1"/>
    <property type="molecule type" value="Genomic_DNA"/>
</dbReference>
<dbReference type="Proteomes" id="UP000299102">
    <property type="component" value="Unassembled WGS sequence"/>
</dbReference>
<keyword evidence="2" id="KW-1185">Reference proteome</keyword>
<organism evidence="1 2">
    <name type="scientific">Eumeta variegata</name>
    <name type="common">Bagworm moth</name>
    <name type="synonym">Eumeta japonica</name>
    <dbReference type="NCBI Taxonomy" id="151549"/>
    <lineage>
        <taxon>Eukaryota</taxon>
        <taxon>Metazoa</taxon>
        <taxon>Ecdysozoa</taxon>
        <taxon>Arthropoda</taxon>
        <taxon>Hexapoda</taxon>
        <taxon>Insecta</taxon>
        <taxon>Pterygota</taxon>
        <taxon>Neoptera</taxon>
        <taxon>Endopterygota</taxon>
        <taxon>Lepidoptera</taxon>
        <taxon>Glossata</taxon>
        <taxon>Ditrysia</taxon>
        <taxon>Tineoidea</taxon>
        <taxon>Psychidae</taxon>
        <taxon>Oiketicinae</taxon>
        <taxon>Eumeta</taxon>
    </lineage>
</organism>
<sequence length="146" mass="16509">MKRTEQELYMNNDVTRKLRTQPVVTLLSIVKNRTKGHKETSFVIPRVGNDRKGGVDRHRSETQNCRERVVTTLAMIVVNVHNRQMQILQGASRIAPLGRAAAGGDAVHRELNSAPSPEMAPRTISRPLAARELILYGRQCYLYFNT</sequence>
<proteinExistence type="predicted"/>
<name>A0A4C1WFD5_EUMVA</name>
<comment type="caution">
    <text evidence="1">The sequence shown here is derived from an EMBL/GenBank/DDBJ whole genome shotgun (WGS) entry which is preliminary data.</text>
</comment>
<evidence type="ECO:0000313" key="1">
    <source>
        <dbReference type="EMBL" id="GBP50146.1"/>
    </source>
</evidence>
<accession>A0A4C1WFD5</accession>
<reference evidence="1 2" key="1">
    <citation type="journal article" date="2019" name="Commun. Biol.">
        <title>The bagworm genome reveals a unique fibroin gene that provides high tensile strength.</title>
        <authorList>
            <person name="Kono N."/>
            <person name="Nakamura H."/>
            <person name="Ohtoshi R."/>
            <person name="Tomita M."/>
            <person name="Numata K."/>
            <person name="Arakawa K."/>
        </authorList>
    </citation>
    <scope>NUCLEOTIDE SEQUENCE [LARGE SCALE GENOMIC DNA]</scope>
</reference>
<protein>
    <submittedName>
        <fullName evidence="1">Uncharacterized protein</fullName>
    </submittedName>
</protein>